<comment type="caution">
    <text evidence="2">The sequence shown here is derived from an EMBL/GenBank/DDBJ whole genome shotgun (WGS) entry which is preliminary data.</text>
</comment>
<dbReference type="EMBL" id="ANJA01001162">
    <property type="protein sequence ID" value="ETO78888.1"/>
    <property type="molecule type" value="Genomic_DNA"/>
</dbReference>
<reference evidence="2 3" key="1">
    <citation type="submission" date="2013-11" db="EMBL/GenBank/DDBJ databases">
        <title>The Genome Sequence of Phytophthora parasitica P1976.</title>
        <authorList>
            <consortium name="The Broad Institute Genomics Platform"/>
            <person name="Russ C."/>
            <person name="Tyler B."/>
            <person name="Panabieres F."/>
            <person name="Shan W."/>
            <person name="Tripathy S."/>
            <person name="Grunwald N."/>
            <person name="Machado M."/>
            <person name="Johnson C.S."/>
            <person name="Walker B."/>
            <person name="Young S."/>
            <person name="Zeng Q."/>
            <person name="Gargeya S."/>
            <person name="Fitzgerald M."/>
            <person name="Haas B."/>
            <person name="Abouelleil A."/>
            <person name="Allen A.W."/>
            <person name="Alvarado L."/>
            <person name="Arachchi H.M."/>
            <person name="Berlin A.M."/>
            <person name="Chapman S.B."/>
            <person name="Gainer-Dewar J."/>
            <person name="Goldberg J."/>
            <person name="Griggs A."/>
            <person name="Gujja S."/>
            <person name="Hansen M."/>
            <person name="Howarth C."/>
            <person name="Imamovic A."/>
            <person name="Ireland A."/>
            <person name="Larimer J."/>
            <person name="McCowan C."/>
            <person name="Murphy C."/>
            <person name="Pearson M."/>
            <person name="Poon T.W."/>
            <person name="Priest M."/>
            <person name="Roberts A."/>
            <person name="Saif S."/>
            <person name="Shea T."/>
            <person name="Sisk P."/>
            <person name="Sykes S."/>
            <person name="Wortman J."/>
            <person name="Nusbaum C."/>
            <person name="Birren B."/>
        </authorList>
    </citation>
    <scope>NUCLEOTIDE SEQUENCE [LARGE SCALE GENOMIC DNA]</scope>
    <source>
        <strain evidence="2 3">P1976</strain>
    </source>
</reference>
<name>A0A081AJ27_PHYNI</name>
<feature type="region of interest" description="Disordered" evidence="1">
    <location>
        <begin position="1266"/>
        <end position="1350"/>
    </location>
</feature>
<feature type="region of interest" description="Disordered" evidence="1">
    <location>
        <begin position="238"/>
        <end position="390"/>
    </location>
</feature>
<sequence length="1401" mass="157287">MAPARRKRVKLIARNAPALKPRVILKEGDWIDVLDGDGVWNVARVLRVPSPDEVEVTYDGWGEEYDEIVRIDSNRVAPYHTFTWAVKCWVKYLNWPLWPSLITIRTPGTKEGIRNLAAERRVFVDFFDGPNFAKRDRCWQPRRLVRTFEDNFDKKRTGSTGVDFEQALKLVLQSVASTKMPKFALGALPLEYKSSPTESVEAARRKMGDEEWYQRFAHNQMHHKQNHVYETLGYEEIDASSDDSASSTSKKTGDDVEKEESMEISNTKDEEDHELRDDTVSPRLTDSRGNIEENVEIPNAMDEEDDGLSDDPAPPAMKESPGDIEEEEKLELPDAKDSRVVIVSDEKVYPVFQDSSTKDDDKDEESQPCQRVRGVQPDSEEAPDTSKTGIPMRTVISVPRKFDVVPPPLPRQEPVWFKSTMAPPPRLNLSASSVRTGAALAAPSTAVFSSSKGFSLESWFKRKLMADFLNGDGVPPNATEARSAMPKTKRASPRQSVVLTKGDWLDVMDQDGVWNVARVLSVPSSEEVEVMYDGWPDEYDEVVRVDSDRVAPYHTFTWAVKCWVKYLNWPLWPSVITIRTPGTLDGIKNLSLENRLYVDFLEDPTFANRDRCWQKKRQVKLFDSNFDKNRKQTNGAQFELAFGCALQSDATTKMPTFVRGTLPLQYENSTTESVDKMRKNMGTRLWYRNFANNKERHMMTHKYVTIGDEDDESSSDEAVPAPKLKVQRPKTSSAPEEQDPSPQKKKMRSIVAKTQPIVVKIEQEPLAQVGLEDMDSSDDQESEGERNAARTKKRGLRSKGRSAVSPVARKEMTSKKKNRSSSPEDINAASSMPRHVTVLMDEIIVDDEDSGVDEDRRKMPKKTGRSPSKPATVNTSTRVKEESDSTDDLALEATDTNESSRKRRLKAKTTSPHQQRIQQGKTKKSITHRKTRNSVFSEPAEPARNRKGSFLSLSGEDSDDDMYSDGFDPGITSEDKAASPIGSQFNSQDSVTASLLNTKSKTAERSKMHAITPHSTKTKSKGQSKMAARRSVPPFQEDLSLIASPKSRSSIRSPRSLSDEDDWEEEEKGFLRDVAKEVERHDKPPKNSVTRSPPQHSEDSKQDVHSGLVAAPKIPAENKPPKRVKVPLPLIDQRIAFAKEVLRDLDEEKKEASKAAEEKERQRRSSSSSSSVSRDESQAVVSRAKNPRSYQPKSLDFSFLQVDDKENGSSINASEPQGKLTETPLDLDFSSNQLGHSFLSVVQEADSSDQEVKGMPTQFDEDMALDFQSDPKEAASVTKAEAKSLPAMEIVASANQRDEDKPKDDDDGEERAQDVSRRFHMMQAGVEGTLDGDDEENAEPRNTKKTVISVPRKFDGVTKEAAHTSLSPLPTPLAVFSSSKGFSMENWFKRTLTVDDRSSKT</sequence>
<dbReference type="CDD" id="cd20104">
    <property type="entry name" value="MBT_PHF20L1-like"/>
    <property type="match status" value="2"/>
</dbReference>
<evidence type="ECO:0000313" key="2">
    <source>
        <dbReference type="EMBL" id="ETO78888.1"/>
    </source>
</evidence>
<accession>A0A081AJ27</accession>
<feature type="compositionally biased region" description="Basic residues" evidence="1">
    <location>
        <begin position="789"/>
        <end position="800"/>
    </location>
</feature>
<organism evidence="2 3">
    <name type="scientific">Phytophthora nicotianae P1976</name>
    <dbReference type="NCBI Taxonomy" id="1317066"/>
    <lineage>
        <taxon>Eukaryota</taxon>
        <taxon>Sar</taxon>
        <taxon>Stramenopiles</taxon>
        <taxon>Oomycota</taxon>
        <taxon>Peronosporomycetes</taxon>
        <taxon>Peronosporales</taxon>
        <taxon>Peronosporaceae</taxon>
        <taxon>Phytophthora</taxon>
    </lineage>
</organism>
<feature type="compositionally biased region" description="Basic residues" evidence="1">
    <location>
        <begin position="921"/>
        <end position="932"/>
    </location>
</feature>
<feature type="compositionally biased region" description="Polar residues" evidence="1">
    <location>
        <begin position="981"/>
        <end position="1000"/>
    </location>
</feature>
<evidence type="ECO:0000313" key="3">
    <source>
        <dbReference type="Proteomes" id="UP000028582"/>
    </source>
</evidence>
<feature type="compositionally biased region" description="Acidic residues" evidence="1">
    <location>
        <begin position="772"/>
        <end position="782"/>
    </location>
</feature>
<evidence type="ECO:0000256" key="1">
    <source>
        <dbReference type="SAM" id="MobiDB-lite"/>
    </source>
</evidence>
<evidence type="ECO:0008006" key="4">
    <source>
        <dbReference type="Google" id="ProtNLM"/>
    </source>
</evidence>
<feature type="compositionally biased region" description="Polar residues" evidence="1">
    <location>
        <begin position="908"/>
        <end position="920"/>
    </location>
</feature>
<feature type="compositionally biased region" description="Basic and acidic residues" evidence="1">
    <location>
        <begin position="330"/>
        <end position="348"/>
    </location>
</feature>
<feature type="compositionally biased region" description="Low complexity" evidence="1">
    <location>
        <begin position="1044"/>
        <end position="1056"/>
    </location>
</feature>
<feature type="compositionally biased region" description="Polar residues" evidence="1">
    <location>
        <begin position="865"/>
        <end position="877"/>
    </location>
</feature>
<proteinExistence type="predicted"/>
<dbReference type="CDD" id="cd05162">
    <property type="entry name" value="PWWP"/>
    <property type="match status" value="2"/>
</dbReference>
<feature type="compositionally biased region" description="Basic and acidic residues" evidence="1">
    <location>
        <begin position="1147"/>
        <end position="1163"/>
    </location>
</feature>
<feature type="compositionally biased region" description="Polar residues" evidence="1">
    <location>
        <begin position="820"/>
        <end position="830"/>
    </location>
</feature>
<feature type="compositionally biased region" description="Basic and acidic residues" evidence="1">
    <location>
        <begin position="251"/>
        <end position="291"/>
    </location>
</feature>
<gene>
    <name evidence="2" type="ORF">F444_06291</name>
</gene>
<feature type="region of interest" description="Disordered" evidence="1">
    <location>
        <begin position="1147"/>
        <end position="1227"/>
    </location>
</feature>
<dbReference type="SUPFAM" id="SSF63748">
    <property type="entry name" value="Tudor/PWWP/MBT"/>
    <property type="match status" value="4"/>
</dbReference>
<dbReference type="Proteomes" id="UP000028582">
    <property type="component" value="Unassembled WGS sequence"/>
</dbReference>
<feature type="compositionally biased region" description="Acidic residues" evidence="1">
    <location>
        <begin position="843"/>
        <end position="852"/>
    </location>
</feature>
<feature type="compositionally biased region" description="Basic and acidic residues" evidence="1">
    <location>
        <begin position="1296"/>
        <end position="1317"/>
    </location>
</feature>
<feature type="compositionally biased region" description="Basic and acidic residues" evidence="1">
    <location>
        <begin position="1068"/>
        <end position="1085"/>
    </location>
</feature>
<dbReference type="Gene3D" id="2.30.30.140">
    <property type="match status" value="4"/>
</dbReference>
<feature type="region of interest" description="Disordered" evidence="1">
    <location>
        <begin position="707"/>
        <end position="751"/>
    </location>
</feature>
<dbReference type="OrthoDB" id="161570at2759"/>
<feature type="region of interest" description="Disordered" evidence="1">
    <location>
        <begin position="768"/>
        <end position="1130"/>
    </location>
</feature>
<protein>
    <recommendedName>
        <fullName evidence="4">PWWP domain-containing protein</fullName>
    </recommendedName>
</protein>